<feature type="transmembrane region" description="Helical" evidence="1">
    <location>
        <begin position="12"/>
        <end position="38"/>
    </location>
</feature>
<evidence type="ECO:0000313" key="2">
    <source>
        <dbReference type="EMBL" id="PUU73089.1"/>
    </source>
</evidence>
<evidence type="ECO:0000256" key="1">
    <source>
        <dbReference type="SAM" id="Phobius"/>
    </source>
</evidence>
<keyword evidence="3" id="KW-1185">Reference proteome</keyword>
<dbReference type="AlphaFoldDB" id="A0A2T6ZCA0"/>
<dbReference type="EMBL" id="NESQ01000413">
    <property type="protein sequence ID" value="PUU73089.1"/>
    <property type="molecule type" value="Genomic_DNA"/>
</dbReference>
<keyword evidence="1" id="KW-1133">Transmembrane helix</keyword>
<dbReference type="Proteomes" id="UP000244722">
    <property type="component" value="Unassembled WGS sequence"/>
</dbReference>
<protein>
    <submittedName>
        <fullName evidence="2">Uncharacterized protein</fullName>
    </submittedName>
</protein>
<keyword evidence="1" id="KW-0472">Membrane</keyword>
<accession>A0A2T6ZCA0</accession>
<sequence>MLSKCIESNILLYCRVVLFFSLHIIVSQELLCLLPVYISSLPFLWPFRQAQ</sequence>
<evidence type="ECO:0000313" key="3">
    <source>
        <dbReference type="Proteomes" id="UP000244722"/>
    </source>
</evidence>
<comment type="caution">
    <text evidence="2">The sequence shown here is derived from an EMBL/GenBank/DDBJ whole genome shotgun (WGS) entry which is preliminary data.</text>
</comment>
<keyword evidence="1" id="KW-0812">Transmembrane</keyword>
<gene>
    <name evidence="2" type="ORF">B9Z19DRAFT_576056</name>
</gene>
<proteinExistence type="predicted"/>
<reference evidence="2 3" key="1">
    <citation type="submission" date="2017-04" db="EMBL/GenBank/DDBJ databases">
        <title>Draft genome sequence of Tuber borchii Vittad., a whitish edible truffle.</title>
        <authorList>
            <consortium name="DOE Joint Genome Institute"/>
            <person name="Murat C."/>
            <person name="Kuo A."/>
            <person name="Barry K.W."/>
            <person name="Clum A."/>
            <person name="Dockter R.B."/>
            <person name="Fauchery L."/>
            <person name="Iotti M."/>
            <person name="Kohler A."/>
            <person name="Labutti K."/>
            <person name="Lindquist E.A."/>
            <person name="Lipzen A."/>
            <person name="Ohm R.A."/>
            <person name="Wang M."/>
            <person name="Grigoriev I.V."/>
            <person name="Zambonelli A."/>
            <person name="Martin F.M."/>
        </authorList>
    </citation>
    <scope>NUCLEOTIDE SEQUENCE [LARGE SCALE GENOMIC DNA]</scope>
    <source>
        <strain evidence="2 3">Tbo3840</strain>
    </source>
</reference>
<organism evidence="2 3">
    <name type="scientific">Tuber borchii</name>
    <name type="common">White truffle</name>
    <dbReference type="NCBI Taxonomy" id="42251"/>
    <lineage>
        <taxon>Eukaryota</taxon>
        <taxon>Fungi</taxon>
        <taxon>Dikarya</taxon>
        <taxon>Ascomycota</taxon>
        <taxon>Pezizomycotina</taxon>
        <taxon>Pezizomycetes</taxon>
        <taxon>Pezizales</taxon>
        <taxon>Tuberaceae</taxon>
        <taxon>Tuber</taxon>
    </lineage>
</organism>
<name>A0A2T6ZCA0_TUBBO</name>